<keyword evidence="3" id="KW-1185">Reference proteome</keyword>
<feature type="compositionally biased region" description="Basic and acidic residues" evidence="1">
    <location>
        <begin position="95"/>
        <end position="116"/>
    </location>
</feature>
<organism evidence="2 3">
    <name type="scientific">Coffea canephora</name>
    <name type="common">Robusta coffee</name>
    <dbReference type="NCBI Taxonomy" id="49390"/>
    <lineage>
        <taxon>Eukaryota</taxon>
        <taxon>Viridiplantae</taxon>
        <taxon>Streptophyta</taxon>
        <taxon>Embryophyta</taxon>
        <taxon>Tracheophyta</taxon>
        <taxon>Spermatophyta</taxon>
        <taxon>Magnoliopsida</taxon>
        <taxon>eudicotyledons</taxon>
        <taxon>Gunneridae</taxon>
        <taxon>Pentapetalae</taxon>
        <taxon>asterids</taxon>
        <taxon>lamiids</taxon>
        <taxon>Gentianales</taxon>
        <taxon>Rubiaceae</taxon>
        <taxon>Ixoroideae</taxon>
        <taxon>Gardenieae complex</taxon>
        <taxon>Bertiereae - Coffeeae clade</taxon>
        <taxon>Coffeeae</taxon>
        <taxon>Coffea</taxon>
    </lineage>
</organism>
<dbReference type="Proteomes" id="UP000295252">
    <property type="component" value="Unassembled WGS sequence"/>
</dbReference>
<reference evidence="3" key="1">
    <citation type="journal article" date="2014" name="Science">
        <title>The coffee genome provides insight into the convergent evolution of caffeine biosynthesis.</title>
        <authorList>
            <person name="Denoeud F."/>
            <person name="Carretero-Paulet L."/>
            <person name="Dereeper A."/>
            <person name="Droc G."/>
            <person name="Guyot R."/>
            <person name="Pietrella M."/>
            <person name="Zheng C."/>
            <person name="Alberti A."/>
            <person name="Anthony F."/>
            <person name="Aprea G."/>
            <person name="Aury J.M."/>
            <person name="Bento P."/>
            <person name="Bernard M."/>
            <person name="Bocs S."/>
            <person name="Campa C."/>
            <person name="Cenci A."/>
            <person name="Combes M.C."/>
            <person name="Crouzillat D."/>
            <person name="Da Silva C."/>
            <person name="Daddiego L."/>
            <person name="De Bellis F."/>
            <person name="Dussert S."/>
            <person name="Garsmeur O."/>
            <person name="Gayraud T."/>
            <person name="Guignon V."/>
            <person name="Jahn K."/>
            <person name="Jamilloux V."/>
            <person name="Joet T."/>
            <person name="Labadie K."/>
            <person name="Lan T."/>
            <person name="Leclercq J."/>
            <person name="Lepelley M."/>
            <person name="Leroy T."/>
            <person name="Li L.T."/>
            <person name="Librado P."/>
            <person name="Lopez L."/>
            <person name="Munoz A."/>
            <person name="Noel B."/>
            <person name="Pallavicini A."/>
            <person name="Perrotta G."/>
            <person name="Poncet V."/>
            <person name="Pot D."/>
            <person name="Priyono X."/>
            <person name="Rigoreau M."/>
            <person name="Rouard M."/>
            <person name="Rozas J."/>
            <person name="Tranchant-Dubreuil C."/>
            <person name="VanBuren R."/>
            <person name="Zhang Q."/>
            <person name="Andrade A.C."/>
            <person name="Argout X."/>
            <person name="Bertrand B."/>
            <person name="de Kochko A."/>
            <person name="Graziosi G."/>
            <person name="Henry R.J."/>
            <person name="Jayarama X."/>
            <person name="Ming R."/>
            <person name="Nagai C."/>
            <person name="Rounsley S."/>
            <person name="Sankoff D."/>
            <person name="Giuliano G."/>
            <person name="Albert V.A."/>
            <person name="Wincker P."/>
            <person name="Lashermes P."/>
        </authorList>
    </citation>
    <scope>NUCLEOTIDE SEQUENCE [LARGE SCALE GENOMIC DNA]</scope>
    <source>
        <strain evidence="3">cv. DH200-94</strain>
    </source>
</reference>
<dbReference type="STRING" id="49390.A0A068VNC3"/>
<dbReference type="EMBL" id="HG752210">
    <property type="protein sequence ID" value="CDP22265.1"/>
    <property type="molecule type" value="Genomic_DNA"/>
</dbReference>
<dbReference type="AlphaFoldDB" id="A0A068VNC3"/>
<evidence type="ECO:0000313" key="2">
    <source>
        <dbReference type="EMBL" id="CDP22265.1"/>
    </source>
</evidence>
<dbReference type="Gramene" id="CDP22265">
    <property type="protein sequence ID" value="CDP22265"/>
    <property type="gene ID" value="GSCOC_T00000980001"/>
</dbReference>
<gene>
    <name evidence="2" type="ORF">GSCOC_T00000980001</name>
</gene>
<protein>
    <submittedName>
        <fullName evidence="2">DH200=94 genomic scaffold, scaffold_13126</fullName>
    </submittedName>
</protein>
<accession>A0A068VNC3</accession>
<name>A0A068VNC3_COFCA</name>
<evidence type="ECO:0000313" key="3">
    <source>
        <dbReference type="Proteomes" id="UP000295252"/>
    </source>
</evidence>
<sequence>MHLYQCSACYRYFDCIYDENLCKRRLFNLYNNFNLNLIQKATGWFSANVLETLRHRVAVRFLSVYPNAGAEAILKSECDLFEKSKKMRLYPKNLKANEERQQDNREVVENQEKEPNDEVDYEEDEVNNIDDDIDEEDFDAYEAIDPIGFQEGDFSPQQDSCILVKLSLFSFC</sequence>
<evidence type="ECO:0000256" key="1">
    <source>
        <dbReference type="SAM" id="MobiDB-lite"/>
    </source>
</evidence>
<dbReference type="InParanoid" id="A0A068VNC3"/>
<proteinExistence type="predicted"/>
<feature type="region of interest" description="Disordered" evidence="1">
    <location>
        <begin position="92"/>
        <end position="122"/>
    </location>
</feature>